<dbReference type="PANTHER" id="PTHR42756:SF2">
    <property type="entry name" value="MARR FAMILY REGULATORY PROTEIN"/>
    <property type="match status" value="1"/>
</dbReference>
<keyword evidence="3" id="KW-0804">Transcription</keyword>
<organism evidence="5 6">
    <name type="scientific">Clostridioides difficile</name>
    <name type="common">Peptoclostridium difficile</name>
    <dbReference type="NCBI Taxonomy" id="1496"/>
    <lineage>
        <taxon>Bacteria</taxon>
        <taxon>Bacillati</taxon>
        <taxon>Bacillota</taxon>
        <taxon>Clostridia</taxon>
        <taxon>Peptostreptococcales</taxon>
        <taxon>Peptostreptococcaceae</taxon>
        <taxon>Clostridioides</taxon>
    </lineage>
</organism>
<dbReference type="Gene3D" id="1.10.10.10">
    <property type="entry name" value="Winged helix-like DNA-binding domain superfamily/Winged helix DNA-binding domain"/>
    <property type="match status" value="1"/>
</dbReference>
<dbReference type="PROSITE" id="PS50995">
    <property type="entry name" value="HTH_MARR_2"/>
    <property type="match status" value="1"/>
</dbReference>
<dbReference type="PANTHER" id="PTHR42756">
    <property type="entry name" value="TRANSCRIPTIONAL REGULATOR, MARR"/>
    <property type="match status" value="1"/>
</dbReference>
<keyword evidence="1" id="KW-0805">Transcription regulation</keyword>
<dbReference type="GO" id="GO:0003677">
    <property type="term" value="F:DNA binding"/>
    <property type="evidence" value="ECO:0007669"/>
    <property type="project" value="UniProtKB-KW"/>
</dbReference>
<proteinExistence type="predicted"/>
<evidence type="ECO:0000313" key="5">
    <source>
        <dbReference type="EMBL" id="VFD56075.1"/>
    </source>
</evidence>
<evidence type="ECO:0000256" key="1">
    <source>
        <dbReference type="ARBA" id="ARBA00023015"/>
    </source>
</evidence>
<reference evidence="5 6" key="1">
    <citation type="submission" date="2019-02" db="EMBL/GenBank/DDBJ databases">
        <authorList>
            <consortium name="Pathogen Informatics"/>
        </authorList>
    </citation>
    <scope>NUCLEOTIDE SEQUENCE [LARGE SCALE GENOMIC DNA]</scope>
    <source>
        <strain evidence="5 6">078GUE027</strain>
    </source>
</reference>
<dbReference type="Proteomes" id="UP000346772">
    <property type="component" value="Unassembled WGS sequence"/>
</dbReference>
<dbReference type="AlphaFoldDB" id="A0AAX3H4N1"/>
<name>A0AAX3H4N1_CLODI</name>
<dbReference type="Pfam" id="PF01047">
    <property type="entry name" value="MarR"/>
    <property type="match status" value="1"/>
</dbReference>
<comment type="caution">
    <text evidence="5">The sequence shown here is derived from an EMBL/GenBank/DDBJ whole genome shotgun (WGS) entry which is preliminary data.</text>
</comment>
<protein>
    <submittedName>
        <fullName evidence="5">MarR family transcriptional regulator</fullName>
    </submittedName>
</protein>
<dbReference type="GO" id="GO:0003700">
    <property type="term" value="F:DNA-binding transcription factor activity"/>
    <property type="evidence" value="ECO:0007669"/>
    <property type="project" value="InterPro"/>
</dbReference>
<evidence type="ECO:0000256" key="2">
    <source>
        <dbReference type="ARBA" id="ARBA00023125"/>
    </source>
</evidence>
<dbReference type="InterPro" id="IPR036388">
    <property type="entry name" value="WH-like_DNA-bd_sf"/>
</dbReference>
<sequence length="161" mass="18582">MTLVMLGSVEVCLIKTLDSNILREVGTLSRAVNSINDIKYKELKLQKGQFTFLTRICENPGINLVELSNILKVDKATTTKAIQKLIKAGYVDKKQDEFDKRGYNLTPTNKSLEVYELIIEEENRSIEICFKNFTDEEKQVVTKLLEKMSKNAENEWFKVKR</sequence>
<feature type="domain" description="HTH marR-type" evidence="4">
    <location>
        <begin position="18"/>
        <end position="150"/>
    </location>
</feature>
<evidence type="ECO:0000313" key="6">
    <source>
        <dbReference type="Proteomes" id="UP000346772"/>
    </source>
</evidence>
<dbReference type="PRINTS" id="PR00598">
    <property type="entry name" value="HTHMARR"/>
</dbReference>
<dbReference type="InterPro" id="IPR000835">
    <property type="entry name" value="HTH_MarR-typ"/>
</dbReference>
<keyword evidence="2" id="KW-0238">DNA-binding</keyword>
<evidence type="ECO:0000256" key="3">
    <source>
        <dbReference type="ARBA" id="ARBA00023163"/>
    </source>
</evidence>
<dbReference type="EMBL" id="CAADAT010000036">
    <property type="protein sequence ID" value="VFD56075.1"/>
    <property type="molecule type" value="Genomic_DNA"/>
</dbReference>
<dbReference type="SMART" id="SM00347">
    <property type="entry name" value="HTH_MARR"/>
    <property type="match status" value="1"/>
</dbReference>
<gene>
    <name evidence="5" type="ORF">SAMEA1710456_03628</name>
</gene>
<evidence type="ECO:0000259" key="4">
    <source>
        <dbReference type="PROSITE" id="PS50995"/>
    </source>
</evidence>
<dbReference type="InterPro" id="IPR036390">
    <property type="entry name" value="WH_DNA-bd_sf"/>
</dbReference>
<dbReference type="SUPFAM" id="SSF46785">
    <property type="entry name" value="Winged helix' DNA-binding domain"/>
    <property type="match status" value="1"/>
</dbReference>
<accession>A0AAX3H4N1</accession>